<keyword evidence="1" id="KW-0175">Coiled coil</keyword>
<dbReference type="Gene3D" id="1.20.120.1490">
    <property type="match status" value="1"/>
</dbReference>
<comment type="caution">
    <text evidence="2">The sequence shown here is derived from an EMBL/GenBank/DDBJ whole genome shotgun (WGS) entry which is preliminary data.</text>
</comment>
<dbReference type="Proteomes" id="UP000016569">
    <property type="component" value="Unassembled WGS sequence"/>
</dbReference>
<dbReference type="OrthoDB" id="7450844at2"/>
<dbReference type="EMBL" id="BATC01000098">
    <property type="protein sequence ID" value="GAD60634.1"/>
    <property type="molecule type" value="Genomic_DNA"/>
</dbReference>
<evidence type="ECO:0000313" key="2">
    <source>
        <dbReference type="EMBL" id="GAD60634.1"/>
    </source>
</evidence>
<keyword evidence="3" id="KW-1185">Reference proteome</keyword>
<evidence type="ECO:0008006" key="4">
    <source>
        <dbReference type="Google" id="ProtNLM"/>
    </source>
</evidence>
<feature type="coiled-coil region" evidence="1">
    <location>
        <begin position="60"/>
        <end position="87"/>
    </location>
</feature>
<sequence>MSDWRSTLVTAILAAVVGAACAWGVLTWTGRETSAPSLHQVVHDQMDLTAAQAQRLDEIEARFAAERTRLEAEVRTANRELSDAIAQSQGDTPQVQAAVDHFHSAMGELQKATIAHVFEMRAVLTPEQAEIFDRAVVDTLQSDAG</sequence>
<dbReference type="Pfam" id="PF13801">
    <property type="entry name" value="Metal_resist"/>
    <property type="match status" value="1"/>
</dbReference>
<evidence type="ECO:0000313" key="3">
    <source>
        <dbReference type="Proteomes" id="UP000016569"/>
    </source>
</evidence>
<evidence type="ECO:0000256" key="1">
    <source>
        <dbReference type="SAM" id="Coils"/>
    </source>
</evidence>
<organism evidence="2 3">
    <name type="scientific">Brevundimonas abyssalis TAR-001</name>
    <dbReference type="NCBI Taxonomy" id="1391729"/>
    <lineage>
        <taxon>Bacteria</taxon>
        <taxon>Pseudomonadati</taxon>
        <taxon>Pseudomonadota</taxon>
        <taxon>Alphaproteobacteria</taxon>
        <taxon>Caulobacterales</taxon>
        <taxon>Caulobacteraceae</taxon>
        <taxon>Brevundimonas</taxon>
    </lineage>
</organism>
<dbReference type="InterPro" id="IPR025961">
    <property type="entry name" value="Metal_resist"/>
</dbReference>
<accession>A0A8E0NE47</accession>
<dbReference type="PROSITE" id="PS51257">
    <property type="entry name" value="PROKAR_LIPOPROTEIN"/>
    <property type="match status" value="1"/>
</dbReference>
<proteinExistence type="predicted"/>
<dbReference type="AlphaFoldDB" id="A0A8E0NE47"/>
<name>A0A8E0NE47_9CAUL</name>
<gene>
    <name evidence="2" type="ORF">MBEBAB_2884</name>
</gene>
<dbReference type="RefSeq" id="WP_021698728.1">
    <property type="nucleotide sequence ID" value="NZ_BATC01000098.1"/>
</dbReference>
<protein>
    <recommendedName>
        <fullName evidence="4">Heavy metal resistance protein</fullName>
    </recommendedName>
</protein>
<reference evidence="3" key="1">
    <citation type="journal article" date="2013" name="Genome Announc.">
        <title>Draft Genome Sequence of the Dimorphic Prosthecate Bacterium Brevundimonas abyssalis TAR-001T.</title>
        <authorList>
            <person name="Tsubouchi T."/>
            <person name="Nishi S."/>
            <person name="Usui K."/>
            <person name="Shimane Y."/>
            <person name="Takaki Y."/>
            <person name="Maruyama T."/>
            <person name="Hatada Y."/>
        </authorList>
    </citation>
    <scope>NUCLEOTIDE SEQUENCE [LARGE SCALE GENOMIC DNA]</scope>
    <source>
        <strain evidence="3">TAR-001</strain>
    </source>
</reference>